<sequence length="378" mass="43102">MKIIFTLASLGSGGAERVVSLLSGDFVDRGHQVEIICLRYSDYYYKVNKRVKVIMTANEKSAKGTDEQVTEEDNNVRFVENIQGMNRRRAWLRRHVCEEKPDVVIAFTEGVYLFTILALLGTHTPIISSERIDPRTQPLVRRLLKVFVLPFTNVFVVQTQAIKDYFPHWIRKKTRIVFNPVREEALKEMDSTKVHKTKTIISVARLYPQKRHEVLIGAFAKIAAKHQAWRLVIYGEGPERGRLTNYIKELEGMVPGLSKRIMLAGKTAEVVERLRESAVFALSSDSEGMSNAMIEAVCVGVPIVTTRVSGVKELVHEGENGYVVPCGNIDQMAERLDNLLDKESLLRQFGQNSRKMREQFRIENIAAQWMQIIENIVK</sequence>
<accession>A0A098YSP5</accession>
<evidence type="ECO:0000259" key="1">
    <source>
        <dbReference type="Pfam" id="PF00534"/>
    </source>
</evidence>
<organism evidence="3 4">
    <name type="scientific">Hoylesella timonensis S9-PR14</name>
    <dbReference type="NCBI Taxonomy" id="1401062"/>
    <lineage>
        <taxon>Bacteria</taxon>
        <taxon>Pseudomonadati</taxon>
        <taxon>Bacteroidota</taxon>
        <taxon>Bacteroidia</taxon>
        <taxon>Bacteroidales</taxon>
        <taxon>Prevotellaceae</taxon>
        <taxon>Hoylesella</taxon>
    </lineage>
</organism>
<evidence type="ECO:0008006" key="5">
    <source>
        <dbReference type="Google" id="ProtNLM"/>
    </source>
</evidence>
<dbReference type="Gene3D" id="3.40.50.2000">
    <property type="entry name" value="Glycogen Phosphorylase B"/>
    <property type="match status" value="2"/>
</dbReference>
<dbReference type="PANTHER" id="PTHR12526:SF630">
    <property type="entry name" value="GLYCOSYLTRANSFERASE"/>
    <property type="match status" value="1"/>
</dbReference>
<dbReference type="GO" id="GO:0016757">
    <property type="term" value="F:glycosyltransferase activity"/>
    <property type="evidence" value="ECO:0007669"/>
    <property type="project" value="InterPro"/>
</dbReference>
<protein>
    <recommendedName>
        <fullName evidence="5">Glycosyl transferase family 1</fullName>
    </recommendedName>
</protein>
<dbReference type="SUPFAM" id="SSF53756">
    <property type="entry name" value="UDP-Glycosyltransferase/glycogen phosphorylase"/>
    <property type="match status" value="1"/>
</dbReference>
<dbReference type="PANTHER" id="PTHR12526">
    <property type="entry name" value="GLYCOSYLTRANSFERASE"/>
    <property type="match status" value="1"/>
</dbReference>
<dbReference type="OrthoDB" id="9811239at2"/>
<name>A0A098YSP5_9BACT</name>
<proteinExistence type="predicted"/>
<dbReference type="Proteomes" id="UP000029723">
    <property type="component" value="Unassembled WGS sequence"/>
</dbReference>
<dbReference type="Pfam" id="PF00534">
    <property type="entry name" value="Glycos_transf_1"/>
    <property type="match status" value="1"/>
</dbReference>
<feature type="domain" description="Glycosyl transferase family 1" evidence="1">
    <location>
        <begin position="191"/>
        <end position="356"/>
    </location>
</feature>
<comment type="caution">
    <text evidence="3">The sequence shown here is derived from an EMBL/GenBank/DDBJ whole genome shotgun (WGS) entry which is preliminary data.</text>
</comment>
<dbReference type="Pfam" id="PF13439">
    <property type="entry name" value="Glyco_transf_4"/>
    <property type="match status" value="1"/>
</dbReference>
<evidence type="ECO:0000259" key="2">
    <source>
        <dbReference type="Pfam" id="PF13439"/>
    </source>
</evidence>
<reference evidence="3 4" key="1">
    <citation type="submission" date="2014-07" db="EMBL/GenBank/DDBJ databases">
        <authorList>
            <person name="McCorrison J."/>
            <person name="Sanka R."/>
            <person name="Torralba M."/>
            <person name="Gillis M."/>
            <person name="Haft D.H."/>
            <person name="Methe B."/>
            <person name="Sutton G."/>
            <person name="Nelson K.E."/>
        </authorList>
    </citation>
    <scope>NUCLEOTIDE SEQUENCE [LARGE SCALE GENOMIC DNA]</scope>
    <source>
        <strain evidence="3 4">S9-PR14</strain>
    </source>
</reference>
<feature type="domain" description="Glycosyltransferase subfamily 4-like N-terminal" evidence="2">
    <location>
        <begin position="13"/>
        <end position="182"/>
    </location>
</feature>
<dbReference type="InterPro" id="IPR028098">
    <property type="entry name" value="Glyco_trans_4-like_N"/>
</dbReference>
<dbReference type="RefSeq" id="WP_036926877.1">
    <property type="nucleotide sequence ID" value="NZ_JRPQ01000072.1"/>
</dbReference>
<evidence type="ECO:0000313" key="3">
    <source>
        <dbReference type="EMBL" id="KGI22376.1"/>
    </source>
</evidence>
<dbReference type="EMBL" id="JRPQ01000072">
    <property type="protein sequence ID" value="KGI22376.1"/>
    <property type="molecule type" value="Genomic_DNA"/>
</dbReference>
<dbReference type="AlphaFoldDB" id="A0A098YSP5"/>
<gene>
    <name evidence="3" type="ORF">HMPREF9304_04875</name>
</gene>
<dbReference type="InterPro" id="IPR001296">
    <property type="entry name" value="Glyco_trans_1"/>
</dbReference>
<evidence type="ECO:0000313" key="4">
    <source>
        <dbReference type="Proteomes" id="UP000029723"/>
    </source>
</evidence>